<organism evidence="3 4">
    <name type="scientific">Mesomycoplasma neurolyticum</name>
    <dbReference type="NCBI Taxonomy" id="2120"/>
    <lineage>
        <taxon>Bacteria</taxon>
        <taxon>Bacillati</taxon>
        <taxon>Mycoplasmatota</taxon>
        <taxon>Mycoplasmoidales</taxon>
        <taxon>Metamycoplasmataceae</taxon>
        <taxon>Mesomycoplasma</taxon>
    </lineage>
</organism>
<dbReference type="EMBL" id="LR214951">
    <property type="protein sequence ID" value="VEU59327.1"/>
    <property type="molecule type" value="Genomic_DNA"/>
</dbReference>
<dbReference type="PROSITE" id="PS51257">
    <property type="entry name" value="PROKAR_LIPOPROTEIN"/>
    <property type="match status" value="1"/>
</dbReference>
<feature type="region of interest" description="Disordered" evidence="1">
    <location>
        <begin position="38"/>
        <end position="57"/>
    </location>
</feature>
<accession>A0A449A516</accession>
<dbReference type="OrthoDB" id="10019364at2"/>
<keyword evidence="2" id="KW-0732">Signal</keyword>
<sequence length="481" mass="56268">MKKKYKKTILLTSLLLFSSLSFVSCGLTIGKHRIFGEPREAESEPAKPTPQKPPSIGKVFKPGNSTIIPGVNIIGRGDIKVPNNEEDFYSNYGKFNKVFKYEEVPKYDVENRTNLGESVEWIFSVPELHYEWYSSKRKQPTTEEEMRQFTKDYAHELLNNYWYKQDKQLLKGAGEFYQQNRELASKEVVQTLTPKDATQYEKEKLSYEKWKNNLNRLFNIEQMEKFAEKYDDLNDEEGMKELDKMGPDGVILTMGQLLLGIYSDVLFDGYVSTIDGTKSRMAHLWWELASSITNPDKTFSEQANIATILYNNIEFAIELLDPRNYPSSSVEDETIIEAFTGKTNVETLPTPFWLEYEYPNSFVAKNYKMFADHFNFLLWLYNLIKDKNPELKQKIERLKFDPEIQKILDDKFFKYEEIIQGHSVLKLNIKLDWDITKEQAAKKLEKFFNEEVDFAEKYNSESIAGKVSKKNIWGLHYKSII</sequence>
<dbReference type="AlphaFoldDB" id="A0A449A516"/>
<evidence type="ECO:0000256" key="1">
    <source>
        <dbReference type="SAM" id="MobiDB-lite"/>
    </source>
</evidence>
<name>A0A449A516_9BACT</name>
<reference evidence="3 4" key="1">
    <citation type="submission" date="2019-01" db="EMBL/GenBank/DDBJ databases">
        <authorList>
            <consortium name="Pathogen Informatics"/>
        </authorList>
    </citation>
    <scope>NUCLEOTIDE SEQUENCE [LARGE SCALE GENOMIC DNA]</scope>
    <source>
        <strain evidence="3 4">NCTC10166</strain>
    </source>
</reference>
<proteinExistence type="predicted"/>
<evidence type="ECO:0000313" key="4">
    <source>
        <dbReference type="Proteomes" id="UP000289440"/>
    </source>
</evidence>
<evidence type="ECO:0000256" key="2">
    <source>
        <dbReference type="SAM" id="SignalP"/>
    </source>
</evidence>
<evidence type="ECO:0008006" key="5">
    <source>
        <dbReference type="Google" id="ProtNLM"/>
    </source>
</evidence>
<feature type="chain" id="PRO_5019460073" description="Lipoprotein" evidence="2">
    <location>
        <begin position="24"/>
        <end position="481"/>
    </location>
</feature>
<dbReference type="RefSeq" id="WP_129719727.1">
    <property type="nucleotide sequence ID" value="NZ_LR214951.1"/>
</dbReference>
<protein>
    <recommendedName>
        <fullName evidence="5">Lipoprotein</fullName>
    </recommendedName>
</protein>
<dbReference type="Proteomes" id="UP000289440">
    <property type="component" value="Chromosome"/>
</dbReference>
<feature type="signal peptide" evidence="2">
    <location>
        <begin position="1"/>
        <end position="23"/>
    </location>
</feature>
<gene>
    <name evidence="3" type="ORF">NCTC10166_00295</name>
</gene>
<keyword evidence="4" id="KW-1185">Reference proteome</keyword>
<dbReference type="KEGG" id="mnu:NCTC10166_00295"/>
<evidence type="ECO:0000313" key="3">
    <source>
        <dbReference type="EMBL" id="VEU59327.1"/>
    </source>
</evidence>